<dbReference type="eggNOG" id="COG0840">
    <property type="taxonomic scope" value="Bacteria"/>
</dbReference>
<reference evidence="10 11" key="1">
    <citation type="submission" date="2014-09" db="EMBL/GenBank/DDBJ databases">
        <title>Sporocytophaga myxococcoides PG-01 genome sequencing.</title>
        <authorList>
            <person name="Liu L."/>
            <person name="Gao P.J."/>
            <person name="Chen G.J."/>
            <person name="Wang L.S."/>
        </authorList>
    </citation>
    <scope>NUCLEOTIDE SEQUENCE [LARGE SCALE GENOMIC DNA]</scope>
    <source>
        <strain evidence="10 11">PG-01</strain>
    </source>
</reference>
<dbReference type="SUPFAM" id="SSF58104">
    <property type="entry name" value="Methyl-accepting chemotaxis protein (MCP) signaling domain"/>
    <property type="match status" value="1"/>
</dbReference>
<comment type="similarity">
    <text evidence="3">Belongs to the methyl-accepting chemotaxis (MCP) protein family.</text>
</comment>
<keyword evidence="11" id="KW-1185">Reference proteome</keyword>
<evidence type="ECO:0000256" key="6">
    <source>
        <dbReference type="SAM" id="MobiDB-lite"/>
    </source>
</evidence>
<keyword evidence="7" id="KW-1133">Transmembrane helix</keyword>
<sequence length="537" mass="58325">MIMIIALATVSYNSINSLIATSKWVDHTHEVIERANSLGKLLIDMETGERGFLLTGEEEYLEPYNEGKKRFKTVLNEVKQLVNDNPEQVARFEAVDNLEAQWHEKTGNIEISTRRKINEGTASMDDLMVLINKKSGKQTMDQLRVKLEEIIKIEKGLMDKRTQESDATAANSISTSLIGATLGFIICLGVAIWIVLSISSSLKIANEAIKSVAEGDLSLKIDTSKKDEVGEMLKHLQEMVNKLNETLTFISTAAENISSASKQMSSSSQQLSEGATEQAASAEEVSTSMEQMTSNIQQSTQNAQETEKISLKATEDVSEGGKSVSMTVMSMKEIAQKISIIGEIARQTNLLALNAAVEAARAGEHGKGFAVVAAEVRKLAERSQQAAIEIDALSKTSVTIAEKSGKILELIVPDIQKTSRLIQEITASSNEQSSGAEQVNSSIQQLNRVIQNNAATAEEMAASAEELEAQAVSLEETISFFNLGHDKSKRYTSGDNGYTKKKSFSKQAPTVKTGKSINGVAIKLDNGSVSDADFTKF</sequence>
<comment type="caution">
    <text evidence="10">The sequence shown here is derived from an EMBL/GenBank/DDBJ whole genome shotgun (WGS) entry which is preliminary data.</text>
</comment>
<dbReference type="CDD" id="cd06225">
    <property type="entry name" value="HAMP"/>
    <property type="match status" value="1"/>
</dbReference>
<dbReference type="InterPro" id="IPR007891">
    <property type="entry name" value="CHASE3"/>
</dbReference>
<dbReference type="PROSITE" id="PS50111">
    <property type="entry name" value="CHEMOTAXIS_TRANSDUC_2"/>
    <property type="match status" value="1"/>
</dbReference>
<feature type="region of interest" description="Disordered" evidence="6">
    <location>
        <begin position="261"/>
        <end position="307"/>
    </location>
</feature>
<dbReference type="PRINTS" id="PR00260">
    <property type="entry name" value="CHEMTRNSDUCR"/>
</dbReference>
<feature type="transmembrane region" description="Helical" evidence="7">
    <location>
        <begin position="177"/>
        <end position="196"/>
    </location>
</feature>
<dbReference type="EMBL" id="BBLT01000015">
    <property type="protein sequence ID" value="GAL87654.1"/>
    <property type="molecule type" value="Genomic_DNA"/>
</dbReference>
<dbReference type="Pfam" id="PF00672">
    <property type="entry name" value="HAMP"/>
    <property type="match status" value="1"/>
</dbReference>
<dbReference type="Gene3D" id="1.10.287.950">
    <property type="entry name" value="Methyl-accepting chemotaxis protein"/>
    <property type="match status" value="1"/>
</dbReference>
<feature type="compositionally biased region" description="Low complexity" evidence="6">
    <location>
        <begin position="261"/>
        <end position="272"/>
    </location>
</feature>
<keyword evidence="7" id="KW-0472">Membrane</keyword>
<keyword evidence="2" id="KW-0145">Chemotaxis</keyword>
<keyword evidence="5" id="KW-0175">Coiled coil</keyword>
<protein>
    <submittedName>
        <fullName evidence="10">Methyl-accepting chemotaxis protein</fullName>
    </submittedName>
</protein>
<dbReference type="InterPro" id="IPR003660">
    <property type="entry name" value="HAMP_dom"/>
</dbReference>
<proteinExistence type="inferred from homology"/>
<comment type="subcellular location">
    <subcellularLocation>
        <location evidence="1">Membrane</location>
    </subcellularLocation>
</comment>
<feature type="domain" description="Methyl-accepting transducer" evidence="8">
    <location>
        <begin position="253"/>
        <end position="468"/>
    </location>
</feature>
<evidence type="ECO:0000256" key="4">
    <source>
        <dbReference type="PROSITE-ProRule" id="PRU00284"/>
    </source>
</evidence>
<name>A0A098LMB9_9BACT</name>
<dbReference type="PANTHER" id="PTHR43531">
    <property type="entry name" value="PROTEIN ICFG"/>
    <property type="match status" value="1"/>
</dbReference>
<dbReference type="SMART" id="SM00283">
    <property type="entry name" value="MA"/>
    <property type="match status" value="1"/>
</dbReference>
<evidence type="ECO:0000259" key="8">
    <source>
        <dbReference type="PROSITE" id="PS50111"/>
    </source>
</evidence>
<dbReference type="GO" id="GO:0005886">
    <property type="term" value="C:plasma membrane"/>
    <property type="evidence" value="ECO:0007669"/>
    <property type="project" value="TreeGrafter"/>
</dbReference>
<dbReference type="STRING" id="153721.MYP_4884"/>
<dbReference type="CDD" id="cd19410">
    <property type="entry name" value="HK9-like_sensor"/>
    <property type="match status" value="1"/>
</dbReference>
<evidence type="ECO:0000313" key="11">
    <source>
        <dbReference type="Proteomes" id="UP000030185"/>
    </source>
</evidence>
<evidence type="ECO:0000313" key="10">
    <source>
        <dbReference type="EMBL" id="GAL87654.1"/>
    </source>
</evidence>
<dbReference type="Pfam" id="PF00015">
    <property type="entry name" value="MCPsignal"/>
    <property type="match status" value="1"/>
</dbReference>
<feature type="coiled-coil region" evidence="5">
    <location>
        <begin position="447"/>
        <end position="477"/>
    </location>
</feature>
<evidence type="ECO:0000256" key="2">
    <source>
        <dbReference type="ARBA" id="ARBA00022500"/>
    </source>
</evidence>
<dbReference type="Pfam" id="PF05227">
    <property type="entry name" value="CHASE3"/>
    <property type="match status" value="1"/>
</dbReference>
<dbReference type="PANTHER" id="PTHR43531:SF11">
    <property type="entry name" value="METHYL-ACCEPTING CHEMOTAXIS PROTEIN 3"/>
    <property type="match status" value="1"/>
</dbReference>
<dbReference type="GO" id="GO:0004888">
    <property type="term" value="F:transmembrane signaling receptor activity"/>
    <property type="evidence" value="ECO:0007669"/>
    <property type="project" value="InterPro"/>
</dbReference>
<dbReference type="Proteomes" id="UP000030185">
    <property type="component" value="Unassembled WGS sequence"/>
</dbReference>
<dbReference type="InterPro" id="IPR051310">
    <property type="entry name" value="MCP_chemotaxis"/>
</dbReference>
<dbReference type="FunFam" id="1.10.287.950:FF:000001">
    <property type="entry name" value="Methyl-accepting chemotaxis sensory transducer"/>
    <property type="match status" value="1"/>
</dbReference>
<dbReference type="SMART" id="SM00304">
    <property type="entry name" value="HAMP"/>
    <property type="match status" value="1"/>
</dbReference>
<evidence type="ECO:0000256" key="3">
    <source>
        <dbReference type="ARBA" id="ARBA00029447"/>
    </source>
</evidence>
<feature type="domain" description="HAMP" evidence="9">
    <location>
        <begin position="196"/>
        <end position="248"/>
    </location>
</feature>
<organism evidence="10 11">
    <name type="scientific">Sporocytophaga myxococcoides</name>
    <dbReference type="NCBI Taxonomy" id="153721"/>
    <lineage>
        <taxon>Bacteria</taxon>
        <taxon>Pseudomonadati</taxon>
        <taxon>Bacteroidota</taxon>
        <taxon>Cytophagia</taxon>
        <taxon>Cytophagales</taxon>
        <taxon>Cytophagaceae</taxon>
        <taxon>Sporocytophaga</taxon>
    </lineage>
</organism>
<keyword evidence="7" id="KW-0812">Transmembrane</keyword>
<dbReference type="PROSITE" id="PS50885">
    <property type="entry name" value="HAMP"/>
    <property type="match status" value="1"/>
</dbReference>
<keyword evidence="4" id="KW-0807">Transducer</keyword>
<gene>
    <name evidence="10" type="ORF">MYP_4884</name>
</gene>
<evidence type="ECO:0000256" key="5">
    <source>
        <dbReference type="SAM" id="Coils"/>
    </source>
</evidence>
<dbReference type="InterPro" id="IPR004089">
    <property type="entry name" value="MCPsignal_dom"/>
</dbReference>
<accession>A0A098LMB9</accession>
<evidence type="ECO:0000259" key="9">
    <source>
        <dbReference type="PROSITE" id="PS50885"/>
    </source>
</evidence>
<dbReference type="GO" id="GO:0006935">
    <property type="term" value="P:chemotaxis"/>
    <property type="evidence" value="ECO:0007669"/>
    <property type="project" value="UniProtKB-KW"/>
</dbReference>
<dbReference type="InterPro" id="IPR004090">
    <property type="entry name" value="Chemotax_Me-accpt_rcpt"/>
</dbReference>
<dbReference type="AlphaFoldDB" id="A0A098LMB9"/>
<evidence type="ECO:0000256" key="1">
    <source>
        <dbReference type="ARBA" id="ARBA00004370"/>
    </source>
</evidence>
<feature type="compositionally biased region" description="Polar residues" evidence="6">
    <location>
        <begin position="273"/>
        <end position="304"/>
    </location>
</feature>
<evidence type="ECO:0000256" key="7">
    <source>
        <dbReference type="SAM" id="Phobius"/>
    </source>
</evidence>
<dbReference type="GO" id="GO:0007165">
    <property type="term" value="P:signal transduction"/>
    <property type="evidence" value="ECO:0007669"/>
    <property type="project" value="UniProtKB-KW"/>
</dbReference>